<proteinExistence type="predicted"/>
<protein>
    <submittedName>
        <fullName evidence="1">Nucleotide-diphospho-sugar transferase family protein</fullName>
    </submittedName>
</protein>
<dbReference type="GO" id="GO:0016740">
    <property type="term" value="F:transferase activity"/>
    <property type="evidence" value="ECO:0007669"/>
    <property type="project" value="UniProtKB-KW"/>
</dbReference>
<evidence type="ECO:0000313" key="1">
    <source>
        <dbReference type="EMBL" id="BBG95897.1"/>
    </source>
</evidence>
<organism evidence="1">
    <name type="scientific">Prunus dulcis</name>
    <name type="common">Almond</name>
    <name type="synonym">Amygdalus dulcis</name>
    <dbReference type="NCBI Taxonomy" id="3755"/>
    <lineage>
        <taxon>Eukaryota</taxon>
        <taxon>Viridiplantae</taxon>
        <taxon>Streptophyta</taxon>
        <taxon>Embryophyta</taxon>
        <taxon>Tracheophyta</taxon>
        <taxon>Spermatophyta</taxon>
        <taxon>Magnoliopsida</taxon>
        <taxon>eudicotyledons</taxon>
        <taxon>Gunneridae</taxon>
        <taxon>Pentapetalae</taxon>
        <taxon>rosids</taxon>
        <taxon>fabids</taxon>
        <taxon>Rosales</taxon>
        <taxon>Rosaceae</taxon>
        <taxon>Amygdaloideae</taxon>
        <taxon>Amygdaleae</taxon>
        <taxon>Prunus</taxon>
    </lineage>
</organism>
<dbReference type="EMBL" id="AP019297">
    <property type="protein sequence ID" value="BBG95897.1"/>
    <property type="molecule type" value="Genomic_DNA"/>
</dbReference>
<accession>A0A4Y1QVR8</accession>
<gene>
    <name evidence="1" type="ORF">Prudu_004556</name>
</gene>
<name>A0A4Y1QVR8_PRUDU</name>
<dbReference type="AlphaFoldDB" id="A0A4Y1QVR8"/>
<sequence length="81" mass="9418">MNETIASLKRFFEKGSSPSHHVDKILRHIQFLSLKIGRIICFELVAVKVDKLTMFERCLIDRQKKKLRNQASCAFSMPEPI</sequence>
<reference evidence="1" key="1">
    <citation type="journal article" date="2019" name="Science">
        <title>Mutation of a bHLH transcription factor allowed almond domestication.</title>
        <authorList>
            <person name="Sanchez-Perez R."/>
            <person name="Pavan S."/>
            <person name="Mazzeo R."/>
            <person name="Moldovan C."/>
            <person name="Aiese Cigliano R."/>
            <person name="Del Cueto J."/>
            <person name="Ricciardi F."/>
            <person name="Lotti C."/>
            <person name="Ricciardi L."/>
            <person name="Dicenta F."/>
            <person name="Lopez-Marques R.L."/>
            <person name="Lindberg Moller B."/>
        </authorList>
    </citation>
    <scope>NUCLEOTIDE SEQUENCE</scope>
</reference>
<keyword evidence="1" id="KW-0808">Transferase</keyword>